<protein>
    <submittedName>
        <fullName evidence="9">Signal peptide peptidase SppA, 67K type</fullName>
        <ecNumber evidence="9">3.4.21.-</ecNumber>
    </submittedName>
</protein>
<sequence>MAMSNARKIALIFAGLLLALFIAVFAGVLALYFALKPGEPSIAPNSVLVLRVSGDLPDYVAESPIPFNLPRGIFGGEVRSLTDLLWQLKKAKVDRRIGGVLLEIGDVGAGWAKADEIRDAIADFRRSGKPIYAYLTYGANKEYYIASACERVYVAPVGDLFINGLAANAIFLRGALDKLGVYPDFYQIGKYKNAPDQLTRREMSDAQREVINSLLDDQFARYINNVAAARKLAPETVRELIDQAPLRAEQAKRAGLIDGTAYREEVENELKRRLGYRDAERLRIVKASQYKRIEPESLGLNRGERIAVIYASGAIGPGRSNNSPFGEQNVGSETMVRAIDEARDDRTIRAIVVRVDSPGGTVYDSDLIWRALEEAKKRKPVVVSMSDVAASGGYYISAGANSIVAEPSTITGSIGVFAGKPVLKGFYDWIGVNSEWILRGRYAGIFRETEPFTPEERAKFEELVRSYYYNEFVPKVAQGRHRDPEYIDSIGQGRVWNGAQAKERGLVDEFGGLDRAIEIAKQLAGIPSDKGIQRVVKPAPRSLFEQLFGGDEAMGEDEARWQAALASLPEDLRRALQTLHLFERIRRGELMALLPFDLKIE</sequence>
<feature type="active site" description="Proton donor/acceptor" evidence="7">
    <location>
        <position position="192"/>
    </location>
</feature>
<reference evidence="9 10" key="2">
    <citation type="submission" date="2015-01" db="EMBL/GenBank/DDBJ databases">
        <title>Complete genome sequence of Pyrinomonas methylaliphatogenes type strain K22T.</title>
        <authorList>
            <person name="Lee K.C.Y."/>
            <person name="Power J.F."/>
            <person name="Dunfield P.F."/>
            <person name="Morgan X.C."/>
            <person name="Huttenhower C."/>
            <person name="Stott M.B."/>
        </authorList>
    </citation>
    <scope>NUCLEOTIDE SEQUENCE [LARGE SCALE GENOMIC DNA]</scope>
    <source>
        <strain evidence="9 10">K22</strain>
    </source>
</reference>
<organism evidence="9 10">
    <name type="scientific">Pyrinomonas methylaliphatogenes</name>
    <dbReference type="NCBI Taxonomy" id="454194"/>
    <lineage>
        <taxon>Bacteria</taxon>
        <taxon>Pseudomonadati</taxon>
        <taxon>Acidobacteriota</taxon>
        <taxon>Blastocatellia</taxon>
        <taxon>Blastocatellales</taxon>
        <taxon>Pyrinomonadaceae</taxon>
        <taxon>Pyrinomonas</taxon>
    </lineage>
</organism>
<evidence type="ECO:0000256" key="7">
    <source>
        <dbReference type="PIRSR" id="PIRSR001217-1"/>
    </source>
</evidence>
<dbReference type="EC" id="3.4.21.-" evidence="9"/>
<dbReference type="PANTHER" id="PTHR33209">
    <property type="entry name" value="PROTEASE 4"/>
    <property type="match status" value="1"/>
</dbReference>
<dbReference type="PANTHER" id="PTHR33209:SF1">
    <property type="entry name" value="PEPTIDASE S49 DOMAIN-CONTAINING PROTEIN"/>
    <property type="match status" value="1"/>
</dbReference>
<dbReference type="AlphaFoldDB" id="A0A0B6X2W5"/>
<evidence type="ECO:0000313" key="9">
    <source>
        <dbReference type="EMBL" id="CDM66879.1"/>
    </source>
</evidence>
<dbReference type="InterPro" id="IPR004635">
    <property type="entry name" value="Pept_S49_SppA"/>
</dbReference>
<evidence type="ECO:0000256" key="4">
    <source>
        <dbReference type="ARBA" id="ARBA00022801"/>
    </source>
</evidence>
<evidence type="ECO:0000256" key="6">
    <source>
        <dbReference type="ARBA" id="ARBA00023136"/>
    </source>
</evidence>
<dbReference type="Pfam" id="PF01343">
    <property type="entry name" value="Peptidase_S49"/>
    <property type="match status" value="2"/>
</dbReference>
<dbReference type="PIRSF" id="PIRSF001217">
    <property type="entry name" value="Protease_4_SppA"/>
    <property type="match status" value="1"/>
</dbReference>
<evidence type="ECO:0000313" key="10">
    <source>
        <dbReference type="Proteomes" id="UP000031518"/>
    </source>
</evidence>
<dbReference type="InterPro" id="IPR047217">
    <property type="entry name" value="S49_SppA_67K_type_N"/>
</dbReference>
<feature type="domain" description="Peptidase S49" evidence="8">
    <location>
        <begin position="124"/>
        <end position="272"/>
    </location>
</feature>
<dbReference type="InterPro" id="IPR047272">
    <property type="entry name" value="S49_SppA_C"/>
</dbReference>
<keyword evidence="6" id="KW-0472">Membrane</keyword>
<accession>A0A0B6X2W5</accession>
<dbReference type="STRING" id="454194.PYK22_02919"/>
<dbReference type="EMBL" id="CBXV010000008">
    <property type="protein sequence ID" value="CDM66879.1"/>
    <property type="molecule type" value="Genomic_DNA"/>
</dbReference>
<feature type="domain" description="Peptidase S49" evidence="8">
    <location>
        <begin position="375"/>
        <end position="526"/>
    </location>
</feature>
<evidence type="ECO:0000256" key="2">
    <source>
        <dbReference type="ARBA" id="ARBA00008683"/>
    </source>
</evidence>
<name>A0A0B6X2W5_9BACT</name>
<keyword evidence="4 9" id="KW-0378">Hydrolase</keyword>
<keyword evidence="5" id="KW-0720">Serine protease</keyword>
<dbReference type="GO" id="GO:0008236">
    <property type="term" value="F:serine-type peptidase activity"/>
    <property type="evidence" value="ECO:0007669"/>
    <property type="project" value="UniProtKB-KW"/>
</dbReference>
<keyword evidence="3" id="KW-0645">Protease</keyword>
<dbReference type="InterPro" id="IPR002142">
    <property type="entry name" value="Peptidase_S49"/>
</dbReference>
<evidence type="ECO:0000259" key="8">
    <source>
        <dbReference type="Pfam" id="PF01343"/>
    </source>
</evidence>
<dbReference type="GO" id="GO:0006465">
    <property type="term" value="P:signal peptide processing"/>
    <property type="evidence" value="ECO:0007669"/>
    <property type="project" value="InterPro"/>
</dbReference>
<dbReference type="InterPro" id="IPR004634">
    <property type="entry name" value="Pept_S49_pIV"/>
</dbReference>
<feature type="active site" description="Nucleophile" evidence="7">
    <location>
        <position position="391"/>
    </location>
</feature>
<dbReference type="Gene3D" id="3.90.226.10">
    <property type="entry name" value="2-enoyl-CoA Hydratase, Chain A, domain 1"/>
    <property type="match status" value="3"/>
</dbReference>
<reference evidence="9 10" key="1">
    <citation type="submission" date="2013-12" db="EMBL/GenBank/DDBJ databases">
        <authorList>
            <person name="Stott M."/>
        </authorList>
    </citation>
    <scope>NUCLEOTIDE SEQUENCE [LARGE SCALE GENOMIC DNA]</scope>
    <source>
        <strain evidence="9 10">K22</strain>
    </source>
</reference>
<dbReference type="Proteomes" id="UP000031518">
    <property type="component" value="Unassembled WGS sequence"/>
</dbReference>
<evidence type="ECO:0000256" key="1">
    <source>
        <dbReference type="ARBA" id="ARBA00004370"/>
    </source>
</evidence>
<dbReference type="InterPro" id="IPR029045">
    <property type="entry name" value="ClpP/crotonase-like_dom_sf"/>
</dbReference>
<dbReference type="CDD" id="cd07023">
    <property type="entry name" value="S49_Sppa_N_C"/>
    <property type="match status" value="1"/>
</dbReference>
<comment type="subcellular location">
    <subcellularLocation>
        <location evidence="1">Membrane</location>
    </subcellularLocation>
</comment>
<dbReference type="NCBIfam" id="TIGR00706">
    <property type="entry name" value="SppA_dom"/>
    <property type="match status" value="1"/>
</dbReference>
<dbReference type="GO" id="GO:0016020">
    <property type="term" value="C:membrane"/>
    <property type="evidence" value="ECO:0007669"/>
    <property type="project" value="UniProtKB-SubCell"/>
</dbReference>
<evidence type="ECO:0000256" key="3">
    <source>
        <dbReference type="ARBA" id="ARBA00022670"/>
    </source>
</evidence>
<evidence type="ECO:0000256" key="5">
    <source>
        <dbReference type="ARBA" id="ARBA00022825"/>
    </source>
</evidence>
<dbReference type="CDD" id="cd07018">
    <property type="entry name" value="S49_SppA_67K_type"/>
    <property type="match status" value="1"/>
</dbReference>
<proteinExistence type="inferred from homology"/>
<dbReference type="NCBIfam" id="TIGR00705">
    <property type="entry name" value="SppA_67K"/>
    <property type="match status" value="1"/>
</dbReference>
<gene>
    <name evidence="9" type="ORF">PYK22_02919</name>
</gene>
<dbReference type="Gene3D" id="6.20.330.10">
    <property type="match status" value="1"/>
</dbReference>
<comment type="similarity">
    <text evidence="2">Belongs to the peptidase S49 family.</text>
</comment>
<keyword evidence="10" id="KW-1185">Reference proteome</keyword>
<dbReference type="SUPFAM" id="SSF52096">
    <property type="entry name" value="ClpP/crotonase"/>
    <property type="match status" value="2"/>
</dbReference>